<name>A0AAV7JEG7_9METZ</name>
<keyword evidence="1" id="KW-0732">Signal</keyword>
<sequence>MLSTLCIVVLACLQVFSASLVEEINRNTFLTQGQDWEIESGLILAPTTQENNVLITVLPLGDGDSTIIQCPDGDVILIDMGQEASSPGWTISMVQSYLRNVVHRITTVLVTHADESHYNFISTVLDHSISQNLDRIILSGYSRDYTDSDFNIWVNQRANIVEYVNYQMPCITDCVSQPPLCRNANGTIKFKYLGANLGNSRYGRGTVLLLQTVSQSVFFPGDSEGLDIESLMVEDWQRVGKNITATHMKLSRHGSKAYSNSEILIKAVAPQIAFSSNAYPTTPFFTPSCGVIDRLLSVGSITKRSHSMSYACGDEDVGKVKQYSNWPYEIYTTSPSQYQWQLLTFKLNI</sequence>
<dbReference type="Gene3D" id="3.60.15.10">
    <property type="entry name" value="Ribonuclease Z/Hydroxyacylglutathione hydrolase-like"/>
    <property type="match status" value="1"/>
</dbReference>
<dbReference type="Proteomes" id="UP001165289">
    <property type="component" value="Unassembled WGS sequence"/>
</dbReference>
<comment type="caution">
    <text evidence="2">The sequence shown here is derived from an EMBL/GenBank/DDBJ whole genome shotgun (WGS) entry which is preliminary data.</text>
</comment>
<evidence type="ECO:0008006" key="4">
    <source>
        <dbReference type="Google" id="ProtNLM"/>
    </source>
</evidence>
<dbReference type="PANTHER" id="PTHR30619">
    <property type="entry name" value="DNA INTERNALIZATION/COMPETENCE PROTEIN COMEC/REC2"/>
    <property type="match status" value="1"/>
</dbReference>
<dbReference type="SUPFAM" id="SSF56281">
    <property type="entry name" value="Metallo-hydrolase/oxidoreductase"/>
    <property type="match status" value="1"/>
</dbReference>
<dbReference type="EMBL" id="JAKMXF010000343">
    <property type="protein sequence ID" value="KAI6647203.1"/>
    <property type="molecule type" value="Genomic_DNA"/>
</dbReference>
<evidence type="ECO:0000313" key="3">
    <source>
        <dbReference type="Proteomes" id="UP001165289"/>
    </source>
</evidence>
<keyword evidence="3" id="KW-1185">Reference proteome</keyword>
<dbReference type="AlphaFoldDB" id="A0AAV7JEG7"/>
<reference evidence="2 3" key="1">
    <citation type="journal article" date="2023" name="BMC Biol.">
        <title>The compact genome of the sponge Oopsacas minuta (Hexactinellida) is lacking key metazoan core genes.</title>
        <authorList>
            <person name="Santini S."/>
            <person name="Schenkelaars Q."/>
            <person name="Jourda C."/>
            <person name="Duchesne M."/>
            <person name="Belahbib H."/>
            <person name="Rocher C."/>
            <person name="Selva M."/>
            <person name="Riesgo A."/>
            <person name="Vervoort M."/>
            <person name="Leys S.P."/>
            <person name="Kodjabachian L."/>
            <person name="Le Bivic A."/>
            <person name="Borchiellini C."/>
            <person name="Claverie J.M."/>
            <person name="Renard E."/>
        </authorList>
    </citation>
    <scope>NUCLEOTIDE SEQUENCE [LARGE SCALE GENOMIC DNA]</scope>
    <source>
        <strain evidence="2">SPO-2</strain>
    </source>
</reference>
<protein>
    <recommendedName>
        <fullName evidence="4">Metallo-beta-lactamase domain-containing protein</fullName>
    </recommendedName>
</protein>
<dbReference type="PANTHER" id="PTHR30619:SF1">
    <property type="entry name" value="RECOMBINATION PROTEIN 2"/>
    <property type="match status" value="1"/>
</dbReference>
<evidence type="ECO:0000313" key="2">
    <source>
        <dbReference type="EMBL" id="KAI6647203.1"/>
    </source>
</evidence>
<proteinExistence type="predicted"/>
<gene>
    <name evidence="2" type="ORF">LOD99_12200</name>
</gene>
<dbReference type="InterPro" id="IPR052159">
    <property type="entry name" value="Competence_DNA_uptake"/>
</dbReference>
<dbReference type="InterPro" id="IPR036866">
    <property type="entry name" value="RibonucZ/Hydroxyglut_hydro"/>
</dbReference>
<accession>A0AAV7JEG7</accession>
<organism evidence="2 3">
    <name type="scientific">Oopsacas minuta</name>
    <dbReference type="NCBI Taxonomy" id="111878"/>
    <lineage>
        <taxon>Eukaryota</taxon>
        <taxon>Metazoa</taxon>
        <taxon>Porifera</taxon>
        <taxon>Hexactinellida</taxon>
        <taxon>Hexasterophora</taxon>
        <taxon>Lyssacinosida</taxon>
        <taxon>Leucopsacidae</taxon>
        <taxon>Oopsacas</taxon>
    </lineage>
</organism>
<evidence type="ECO:0000256" key="1">
    <source>
        <dbReference type="SAM" id="SignalP"/>
    </source>
</evidence>
<feature type="signal peptide" evidence="1">
    <location>
        <begin position="1"/>
        <end position="18"/>
    </location>
</feature>
<feature type="chain" id="PRO_5043417533" description="Metallo-beta-lactamase domain-containing protein" evidence="1">
    <location>
        <begin position="19"/>
        <end position="349"/>
    </location>
</feature>